<dbReference type="InterPro" id="IPR011701">
    <property type="entry name" value="MFS"/>
</dbReference>
<keyword evidence="3" id="KW-1003">Cell membrane</keyword>
<dbReference type="GO" id="GO:0005886">
    <property type="term" value="C:plasma membrane"/>
    <property type="evidence" value="ECO:0007669"/>
    <property type="project" value="UniProtKB-SubCell"/>
</dbReference>
<feature type="transmembrane region" description="Helical" evidence="7">
    <location>
        <begin position="91"/>
        <end position="108"/>
    </location>
</feature>
<keyword evidence="10" id="KW-1185">Reference proteome</keyword>
<dbReference type="RefSeq" id="WP_062735569.1">
    <property type="nucleotide sequence ID" value="NZ_BJZS01000106.1"/>
</dbReference>
<dbReference type="STRING" id="388357.GCA_001580365_01919"/>
<dbReference type="EMBL" id="BJZS01000106">
    <property type="protein sequence ID" value="GEO97095.1"/>
    <property type="molecule type" value="Genomic_DNA"/>
</dbReference>
<dbReference type="AlphaFoldDB" id="A0A512IHA8"/>
<dbReference type="Gene3D" id="1.20.1250.20">
    <property type="entry name" value="MFS general substrate transporter like domains"/>
    <property type="match status" value="2"/>
</dbReference>
<reference evidence="9 10" key="1">
    <citation type="submission" date="2019-07" db="EMBL/GenBank/DDBJ databases">
        <title>Whole genome shotgun sequence of Kocuria turfanensis NBRC 107627.</title>
        <authorList>
            <person name="Hosoyama A."/>
            <person name="Uohara A."/>
            <person name="Ohji S."/>
            <person name="Ichikawa N."/>
        </authorList>
    </citation>
    <scope>NUCLEOTIDE SEQUENCE [LARGE SCALE GENOMIC DNA]</scope>
    <source>
        <strain evidence="9 10">NBRC 107627</strain>
    </source>
</reference>
<dbReference type="PANTHER" id="PTHR23517:SF3">
    <property type="entry name" value="INTEGRAL MEMBRANE TRANSPORT PROTEIN"/>
    <property type="match status" value="1"/>
</dbReference>
<dbReference type="GO" id="GO:0022857">
    <property type="term" value="F:transmembrane transporter activity"/>
    <property type="evidence" value="ECO:0007669"/>
    <property type="project" value="InterPro"/>
</dbReference>
<comment type="caution">
    <text evidence="9">The sequence shown here is derived from an EMBL/GenBank/DDBJ whole genome shotgun (WGS) entry which is preliminary data.</text>
</comment>
<feature type="transmembrane region" description="Helical" evidence="7">
    <location>
        <begin position="21"/>
        <end position="38"/>
    </location>
</feature>
<feature type="transmembrane region" description="Helical" evidence="7">
    <location>
        <begin position="257"/>
        <end position="285"/>
    </location>
</feature>
<feature type="transmembrane region" description="Helical" evidence="7">
    <location>
        <begin position="182"/>
        <end position="200"/>
    </location>
</feature>
<feature type="transmembrane region" description="Helical" evidence="7">
    <location>
        <begin position="156"/>
        <end position="176"/>
    </location>
</feature>
<dbReference type="PROSITE" id="PS00216">
    <property type="entry name" value="SUGAR_TRANSPORT_1"/>
    <property type="match status" value="2"/>
</dbReference>
<feature type="transmembrane region" description="Helical" evidence="7">
    <location>
        <begin position="58"/>
        <end position="79"/>
    </location>
</feature>
<keyword evidence="6 7" id="KW-0472">Membrane</keyword>
<dbReference type="InterPro" id="IPR020846">
    <property type="entry name" value="MFS_dom"/>
</dbReference>
<feature type="domain" description="Major facilitator superfamily (MFS) profile" evidence="8">
    <location>
        <begin position="20"/>
        <end position="419"/>
    </location>
</feature>
<evidence type="ECO:0000256" key="5">
    <source>
        <dbReference type="ARBA" id="ARBA00022989"/>
    </source>
</evidence>
<accession>A0A512IHA8</accession>
<gene>
    <name evidence="9" type="ORF">KTU01_32180</name>
</gene>
<sequence>MTRPALDRPARATVLGLRQNLAQFTLLVVVNALVGGTLGQERTVLPLLATEEFGLDLYTSSLTYILAFGVAKAATNYLAGTLADRYGRKPVLVAGWLIALPVPLLLIYGPSWGWIVAANLVLGISQGLTWSTTVVMKMDLVGPHRRGAAMGLNEAAGYLGVAATAMATGYLAAHYGLRPAPFLLGAAYIALGLGLSVLAVRETRDHAHLEATGHVTTHTHAHGSLSNRQVFALTSFRDRSLSAVSQAGMVNNLNDGLAWGLFPVLFAAAGLSLGQIGILAAAYPAVWGALQLATGALSDRWGRKGFIVAGMLTQAAALGLIAAGSTFEMWLVAVVLLGAGTAMVYPTLLAAIGDVAHPTWRARSVGIYRLWRDGGFAVGAVVSGVVADAFGIPAAVAVVAALTAASGGVVAVRMRGRDHTGA</sequence>
<evidence type="ECO:0000256" key="1">
    <source>
        <dbReference type="ARBA" id="ARBA00004651"/>
    </source>
</evidence>
<keyword evidence="2" id="KW-0813">Transport</keyword>
<evidence type="ECO:0000256" key="3">
    <source>
        <dbReference type="ARBA" id="ARBA00022475"/>
    </source>
</evidence>
<dbReference type="Pfam" id="PF07690">
    <property type="entry name" value="MFS_1"/>
    <property type="match status" value="2"/>
</dbReference>
<evidence type="ECO:0000256" key="6">
    <source>
        <dbReference type="ARBA" id="ARBA00023136"/>
    </source>
</evidence>
<evidence type="ECO:0000313" key="10">
    <source>
        <dbReference type="Proteomes" id="UP000321103"/>
    </source>
</evidence>
<dbReference type="Proteomes" id="UP000321103">
    <property type="component" value="Unassembled WGS sequence"/>
</dbReference>
<organism evidence="9 10">
    <name type="scientific">Kocuria turfanensis</name>
    <dbReference type="NCBI Taxonomy" id="388357"/>
    <lineage>
        <taxon>Bacteria</taxon>
        <taxon>Bacillati</taxon>
        <taxon>Actinomycetota</taxon>
        <taxon>Actinomycetes</taxon>
        <taxon>Micrococcales</taxon>
        <taxon>Micrococcaceae</taxon>
        <taxon>Kocuria</taxon>
    </lineage>
</organism>
<evidence type="ECO:0000259" key="8">
    <source>
        <dbReference type="PROSITE" id="PS50850"/>
    </source>
</evidence>
<name>A0A512IHA8_9MICC</name>
<dbReference type="InterPro" id="IPR005829">
    <property type="entry name" value="Sugar_transporter_CS"/>
</dbReference>
<dbReference type="InterPro" id="IPR050171">
    <property type="entry name" value="MFS_Transporters"/>
</dbReference>
<feature type="transmembrane region" description="Helical" evidence="7">
    <location>
        <begin position="390"/>
        <end position="412"/>
    </location>
</feature>
<feature type="transmembrane region" description="Helical" evidence="7">
    <location>
        <begin position="305"/>
        <end position="323"/>
    </location>
</feature>
<evidence type="ECO:0000256" key="2">
    <source>
        <dbReference type="ARBA" id="ARBA00022448"/>
    </source>
</evidence>
<keyword evidence="5 7" id="KW-1133">Transmembrane helix</keyword>
<feature type="transmembrane region" description="Helical" evidence="7">
    <location>
        <begin position="330"/>
        <end position="352"/>
    </location>
</feature>
<evidence type="ECO:0000313" key="9">
    <source>
        <dbReference type="EMBL" id="GEO97095.1"/>
    </source>
</evidence>
<keyword evidence="4 7" id="KW-0812">Transmembrane</keyword>
<dbReference type="PROSITE" id="PS50850">
    <property type="entry name" value="MFS"/>
    <property type="match status" value="1"/>
</dbReference>
<protein>
    <submittedName>
        <fullName evidence="9">MFS transporter</fullName>
    </submittedName>
</protein>
<proteinExistence type="predicted"/>
<dbReference type="InterPro" id="IPR036259">
    <property type="entry name" value="MFS_trans_sf"/>
</dbReference>
<evidence type="ECO:0000256" key="4">
    <source>
        <dbReference type="ARBA" id="ARBA00022692"/>
    </source>
</evidence>
<dbReference type="SUPFAM" id="SSF103473">
    <property type="entry name" value="MFS general substrate transporter"/>
    <property type="match status" value="2"/>
</dbReference>
<comment type="subcellular location">
    <subcellularLocation>
        <location evidence="1">Cell membrane</location>
        <topology evidence="1">Multi-pass membrane protein</topology>
    </subcellularLocation>
</comment>
<evidence type="ECO:0000256" key="7">
    <source>
        <dbReference type="SAM" id="Phobius"/>
    </source>
</evidence>
<feature type="transmembrane region" description="Helical" evidence="7">
    <location>
        <begin position="114"/>
        <end position="135"/>
    </location>
</feature>
<dbReference type="PANTHER" id="PTHR23517">
    <property type="entry name" value="RESISTANCE PROTEIN MDTM, PUTATIVE-RELATED-RELATED"/>
    <property type="match status" value="1"/>
</dbReference>